<accession>A0A9P0B821</accession>
<dbReference type="Gene3D" id="3.40.50.300">
    <property type="entry name" value="P-loop containing nucleotide triphosphate hydrolases"/>
    <property type="match status" value="2"/>
</dbReference>
<dbReference type="PROSITE" id="PS50893">
    <property type="entry name" value="ABC_TRANSPORTER_2"/>
    <property type="match status" value="2"/>
</dbReference>
<dbReference type="PROSITE" id="PS50929">
    <property type="entry name" value="ABC_TM1F"/>
    <property type="match status" value="2"/>
</dbReference>
<dbReference type="InterPro" id="IPR003593">
    <property type="entry name" value="AAA+_ATPase"/>
</dbReference>
<dbReference type="OrthoDB" id="6500128at2759"/>
<dbReference type="GO" id="GO:0140359">
    <property type="term" value="F:ABC-type transporter activity"/>
    <property type="evidence" value="ECO:0007669"/>
    <property type="project" value="InterPro"/>
</dbReference>
<feature type="transmembrane region" description="Helical" evidence="9">
    <location>
        <begin position="233"/>
        <end position="254"/>
    </location>
</feature>
<proteinExistence type="predicted"/>
<dbReference type="CDD" id="cd03244">
    <property type="entry name" value="ABCC_MRP_domain2"/>
    <property type="match status" value="1"/>
</dbReference>
<feature type="domain" description="ABC transporter" evidence="10">
    <location>
        <begin position="996"/>
        <end position="1223"/>
    </location>
</feature>
<keyword evidence="2" id="KW-0813">Transport</keyword>
<feature type="transmembrane region" description="Helical" evidence="9">
    <location>
        <begin position="905"/>
        <end position="927"/>
    </location>
</feature>
<feature type="transmembrane region" description="Helical" evidence="9">
    <location>
        <begin position="757"/>
        <end position="780"/>
    </location>
</feature>
<keyword evidence="7 9" id="KW-1133">Transmembrane helix</keyword>
<keyword evidence="13" id="KW-1185">Reference proteome</keyword>
<evidence type="ECO:0000313" key="12">
    <source>
        <dbReference type="EMBL" id="CAH0557073.1"/>
    </source>
</evidence>
<evidence type="ECO:0000259" key="10">
    <source>
        <dbReference type="PROSITE" id="PS50893"/>
    </source>
</evidence>
<feature type="domain" description="ABC transmembrane type-1" evidence="11">
    <location>
        <begin position="111"/>
        <end position="360"/>
    </location>
</feature>
<dbReference type="Proteomes" id="UP001154078">
    <property type="component" value="Chromosome 5"/>
</dbReference>
<dbReference type="FunFam" id="3.40.50.300:FF:000163">
    <property type="entry name" value="Multidrug resistance-associated protein member 4"/>
    <property type="match status" value="1"/>
</dbReference>
<dbReference type="AlphaFoldDB" id="A0A9P0B821"/>
<evidence type="ECO:0000256" key="3">
    <source>
        <dbReference type="ARBA" id="ARBA00022692"/>
    </source>
</evidence>
<dbReference type="CDD" id="cd18580">
    <property type="entry name" value="ABC_6TM_ABCC_D2"/>
    <property type="match status" value="1"/>
</dbReference>
<dbReference type="GO" id="GO:0016020">
    <property type="term" value="C:membrane"/>
    <property type="evidence" value="ECO:0007669"/>
    <property type="project" value="UniProtKB-SubCell"/>
</dbReference>
<reference evidence="12" key="1">
    <citation type="submission" date="2021-12" db="EMBL/GenBank/DDBJ databases">
        <authorList>
            <person name="King R."/>
        </authorList>
    </citation>
    <scope>NUCLEOTIDE SEQUENCE</scope>
</reference>
<feature type="transmembrane region" description="Helical" evidence="9">
    <location>
        <begin position="129"/>
        <end position="152"/>
    </location>
</feature>
<dbReference type="PROSITE" id="PS00211">
    <property type="entry name" value="ABC_TRANSPORTER_1"/>
    <property type="match status" value="1"/>
</dbReference>
<keyword evidence="4" id="KW-0677">Repeat</keyword>
<feature type="domain" description="ABC transmembrane type-1" evidence="11">
    <location>
        <begin position="677"/>
        <end position="963"/>
    </location>
</feature>
<keyword evidence="6" id="KW-0067">ATP-binding</keyword>
<dbReference type="FunFam" id="1.20.1560.10:FF:000014">
    <property type="entry name" value="Multidrug resistance-associated protein member 4"/>
    <property type="match status" value="1"/>
</dbReference>
<keyword evidence="5" id="KW-0547">Nucleotide-binding</keyword>
<dbReference type="InterPro" id="IPR036640">
    <property type="entry name" value="ABC1_TM_sf"/>
</dbReference>
<comment type="subcellular location">
    <subcellularLocation>
        <location evidence="1">Membrane</location>
        <topology evidence="1">Multi-pass membrane protein</topology>
    </subcellularLocation>
</comment>
<evidence type="ECO:0008006" key="14">
    <source>
        <dbReference type="Google" id="ProtNLM"/>
    </source>
</evidence>
<dbReference type="SUPFAM" id="SSF52540">
    <property type="entry name" value="P-loop containing nucleoside triphosphate hydrolases"/>
    <property type="match status" value="2"/>
</dbReference>
<evidence type="ECO:0000256" key="9">
    <source>
        <dbReference type="SAM" id="Phobius"/>
    </source>
</evidence>
<feature type="transmembrane region" description="Helical" evidence="9">
    <location>
        <begin position="662"/>
        <end position="682"/>
    </location>
</feature>
<feature type="domain" description="ABC transporter" evidence="10">
    <location>
        <begin position="403"/>
        <end position="622"/>
    </location>
</feature>
<dbReference type="PANTHER" id="PTHR24223:SF448">
    <property type="entry name" value="FI20146P1-RELATED"/>
    <property type="match status" value="1"/>
</dbReference>
<dbReference type="SUPFAM" id="SSF90123">
    <property type="entry name" value="ABC transporter transmembrane region"/>
    <property type="match status" value="2"/>
</dbReference>
<dbReference type="CDD" id="cd18579">
    <property type="entry name" value="ABC_6TM_ABCC_D1"/>
    <property type="match status" value="1"/>
</dbReference>
<protein>
    <recommendedName>
        <fullName evidence="14">Multidrug resistance-associated protein lethal(2)03659</fullName>
    </recommendedName>
</protein>
<dbReference type="GO" id="GO:0016887">
    <property type="term" value="F:ATP hydrolysis activity"/>
    <property type="evidence" value="ECO:0007669"/>
    <property type="project" value="InterPro"/>
</dbReference>
<feature type="transmembrane region" description="Helical" evidence="9">
    <location>
        <begin position="327"/>
        <end position="350"/>
    </location>
</feature>
<evidence type="ECO:0000256" key="4">
    <source>
        <dbReference type="ARBA" id="ARBA00022737"/>
    </source>
</evidence>
<dbReference type="InterPro" id="IPR044746">
    <property type="entry name" value="ABCC_6TM_D1"/>
</dbReference>
<evidence type="ECO:0000256" key="7">
    <source>
        <dbReference type="ARBA" id="ARBA00022989"/>
    </source>
</evidence>
<dbReference type="SMART" id="SM00382">
    <property type="entry name" value="AAA"/>
    <property type="match status" value="2"/>
</dbReference>
<organism evidence="12 13">
    <name type="scientific">Brassicogethes aeneus</name>
    <name type="common">Rape pollen beetle</name>
    <name type="synonym">Meligethes aeneus</name>
    <dbReference type="NCBI Taxonomy" id="1431903"/>
    <lineage>
        <taxon>Eukaryota</taxon>
        <taxon>Metazoa</taxon>
        <taxon>Ecdysozoa</taxon>
        <taxon>Arthropoda</taxon>
        <taxon>Hexapoda</taxon>
        <taxon>Insecta</taxon>
        <taxon>Pterygota</taxon>
        <taxon>Neoptera</taxon>
        <taxon>Endopterygota</taxon>
        <taxon>Coleoptera</taxon>
        <taxon>Polyphaga</taxon>
        <taxon>Cucujiformia</taxon>
        <taxon>Nitidulidae</taxon>
        <taxon>Meligethinae</taxon>
        <taxon>Brassicogethes</taxon>
    </lineage>
</organism>
<feature type="transmembrane region" description="Helical" evidence="9">
    <location>
        <begin position="302"/>
        <end position="321"/>
    </location>
</feature>
<dbReference type="InterPro" id="IPR011527">
    <property type="entry name" value="ABC1_TM_dom"/>
</dbReference>
<feature type="transmembrane region" description="Helical" evidence="9">
    <location>
        <begin position="822"/>
        <end position="840"/>
    </location>
</feature>
<dbReference type="EMBL" id="OV121136">
    <property type="protein sequence ID" value="CAH0557073.1"/>
    <property type="molecule type" value="Genomic_DNA"/>
</dbReference>
<evidence type="ECO:0000256" key="2">
    <source>
        <dbReference type="ARBA" id="ARBA00022448"/>
    </source>
</evidence>
<dbReference type="PANTHER" id="PTHR24223">
    <property type="entry name" value="ATP-BINDING CASSETTE SUB-FAMILY C"/>
    <property type="match status" value="1"/>
</dbReference>
<dbReference type="Pfam" id="PF00005">
    <property type="entry name" value="ABC_tran"/>
    <property type="match status" value="2"/>
</dbReference>
<evidence type="ECO:0000256" key="8">
    <source>
        <dbReference type="ARBA" id="ARBA00023136"/>
    </source>
</evidence>
<evidence type="ECO:0000256" key="1">
    <source>
        <dbReference type="ARBA" id="ARBA00004141"/>
    </source>
</evidence>
<gene>
    <name evidence="12" type="ORF">MELIAE_LOCUS7867</name>
</gene>
<dbReference type="Pfam" id="PF00664">
    <property type="entry name" value="ABC_membrane"/>
    <property type="match status" value="2"/>
</dbReference>
<dbReference type="InterPro" id="IPR050173">
    <property type="entry name" value="ABC_transporter_C-like"/>
</dbReference>
<dbReference type="InterPro" id="IPR044726">
    <property type="entry name" value="ABCC_6TM_D2"/>
</dbReference>
<dbReference type="InterPro" id="IPR027417">
    <property type="entry name" value="P-loop_NTPase"/>
</dbReference>
<keyword evidence="8 9" id="KW-0472">Membrane</keyword>
<evidence type="ECO:0000259" key="11">
    <source>
        <dbReference type="PROSITE" id="PS50929"/>
    </source>
</evidence>
<keyword evidence="3 9" id="KW-0812">Transmembrane</keyword>
<dbReference type="Gene3D" id="1.20.1560.10">
    <property type="entry name" value="ABC transporter type 1, transmembrane domain"/>
    <property type="match status" value="2"/>
</dbReference>
<name>A0A9P0B821_BRAAE</name>
<dbReference type="FunFam" id="3.40.50.300:FF:000973">
    <property type="entry name" value="Multidrug resistance-associated protein 4"/>
    <property type="match status" value="1"/>
</dbReference>
<evidence type="ECO:0000256" key="6">
    <source>
        <dbReference type="ARBA" id="ARBA00022840"/>
    </source>
</evidence>
<evidence type="ECO:0000313" key="13">
    <source>
        <dbReference type="Proteomes" id="UP001154078"/>
    </source>
</evidence>
<feature type="transmembrane region" description="Helical" evidence="9">
    <location>
        <begin position="723"/>
        <end position="745"/>
    </location>
</feature>
<evidence type="ECO:0000256" key="5">
    <source>
        <dbReference type="ARBA" id="ARBA00022741"/>
    </source>
</evidence>
<dbReference type="InterPro" id="IPR003439">
    <property type="entry name" value="ABC_transporter-like_ATP-bd"/>
</dbReference>
<dbReference type="GO" id="GO:0005524">
    <property type="term" value="F:ATP binding"/>
    <property type="evidence" value="ECO:0007669"/>
    <property type="project" value="UniProtKB-KW"/>
</dbReference>
<dbReference type="InterPro" id="IPR017871">
    <property type="entry name" value="ABC_transporter-like_CS"/>
</dbReference>
<sequence>MDHCQNVKRKEDLRDRANIFSTLTFFYTRNVFVRAYRKTFTEKNLYDAPKSLKSKQCGNPLDNRITKAKKAKKAISAFSILWRQFGKYYLFLGVIDLSFHVFYNYYQPETVSKLIGYFSKNSKLTKNDAYYYGGFLLLIQVFRVFFYHNYTLVVFKFAQKVRTSYTSLLYRKIMRLSCAALNEITLGNIVTIVTKDVASFEDNIFLINDMILGNLEITYTSCLLYYKMGPTSLLGIGIMIFVLPLQAFLAKLVANWRLEMNKKTDERLQVMQESLSAIKIIKMYTWEECFVKKIVKARLKELGLLIQIFFIQVIVLLIGLLTSRVSFFASILLYIYYHSTATAEFVYYVLACFTNIRGLLALSIPYGWTYGAQMFAALCRINTVLNAEEVNDEDEKVIDLCGIAINDVTVDMKGVTLLKDISVRAETGLYVVNGPVGSGKSVFIKTLLKEFSVNSGNINIKGSVSYASQEPWLFPSTIKQNITFGETYNKLRYSEVIKVCALEYDFKIMDNGENTIVADKGMNLSKGQQARISLARAIYKESDIYLLDDPLAALDGNIQDYIFHACIEGFLKDKLCILVTQNDKQAQRAKKIWTIKEKTLLQDDIYSEYINNKTNGEITTIKDEASITNMLENLEKKDIEVYNETHNENPVDFNYYIKYFKLGGGFLLLNCILMICVLNQIVSSYSDTLLSNWVDLNQKAADHSNDTNSTIYEETKQETSQTIYIYLGMIVASIVLELVLAYTHLAFLKKSAIKIHNLMATSVIKAAMSFFDVTFIGNILNRFSQDLSVVDESLPFILLYFPKGVFEICAVTIVLSNINWKFLPVAVGFIIVAVILRYFYLPVGRSLKRMESTTRSPLIGHLNCTLEGLITIRAYKKQEALIKEFDRHHDLYTSSHFLNLVTSKAFCFLVDATCILLITFIVVRFLFFDTDISAGSVGLALTQVMVLSETVQWSTKNWANLETLMTNLERVLEYTEIKQESKKGKTLENWPKKGSVKFNAVSLRYSKNENILRDLTFTVKARQKIGIIGRTGAGKSSIISTLFRLYEIQGNIFIDEVDIKCLSLDFLRKSLAIIPQDPVLFNGTMRFNIDPTNSFSDKDVWRVLELVKLKDSVVSLDSEIHKNSSFSTGQKQLICLARAIIRKSKIILLDEASANMDLETEKLLQDVIESNFHNQTLFVIAHRLSSIISCDKILVLNNGQLIEFDSPKVLLKNKNGYFYKIMNSLRK</sequence>